<sequence>MEVAMQMVHQISNLTVNTQTPKCTKHEQETLKQPHLATSFSHASTCKGLPATQSYETWCSSAEHDGKQGTPSVASTSQEARASSSSLSAQHDLMQKFSQRGLENPAKQVTLKGFQQHLVM</sequence>
<dbReference type="InParanoid" id="A0A0D0CXH0"/>
<feature type="region of interest" description="Disordered" evidence="1">
    <location>
        <begin position="61"/>
        <end position="89"/>
    </location>
</feature>
<evidence type="ECO:0000313" key="3">
    <source>
        <dbReference type="Proteomes" id="UP000054538"/>
    </source>
</evidence>
<proteinExistence type="predicted"/>
<organism evidence="2 3">
    <name type="scientific">Paxillus rubicundulus Ve08.2h10</name>
    <dbReference type="NCBI Taxonomy" id="930991"/>
    <lineage>
        <taxon>Eukaryota</taxon>
        <taxon>Fungi</taxon>
        <taxon>Dikarya</taxon>
        <taxon>Basidiomycota</taxon>
        <taxon>Agaricomycotina</taxon>
        <taxon>Agaricomycetes</taxon>
        <taxon>Agaricomycetidae</taxon>
        <taxon>Boletales</taxon>
        <taxon>Paxilineae</taxon>
        <taxon>Paxillaceae</taxon>
        <taxon>Paxillus</taxon>
    </lineage>
</organism>
<protein>
    <submittedName>
        <fullName evidence="2">Uncharacterized protein</fullName>
    </submittedName>
</protein>
<dbReference type="Proteomes" id="UP000054538">
    <property type="component" value="Unassembled WGS sequence"/>
</dbReference>
<dbReference type="EMBL" id="KN831280">
    <property type="protein sequence ID" value="KIK72064.1"/>
    <property type="molecule type" value="Genomic_DNA"/>
</dbReference>
<feature type="compositionally biased region" description="Low complexity" evidence="1">
    <location>
        <begin position="74"/>
        <end position="89"/>
    </location>
</feature>
<keyword evidence="3" id="KW-1185">Reference proteome</keyword>
<evidence type="ECO:0000313" key="2">
    <source>
        <dbReference type="EMBL" id="KIK72064.1"/>
    </source>
</evidence>
<dbReference type="AlphaFoldDB" id="A0A0D0CXH0"/>
<reference evidence="3" key="2">
    <citation type="submission" date="2015-01" db="EMBL/GenBank/DDBJ databases">
        <title>Evolutionary Origins and Diversification of the Mycorrhizal Mutualists.</title>
        <authorList>
            <consortium name="DOE Joint Genome Institute"/>
            <consortium name="Mycorrhizal Genomics Consortium"/>
            <person name="Kohler A."/>
            <person name="Kuo A."/>
            <person name="Nagy L.G."/>
            <person name="Floudas D."/>
            <person name="Copeland A."/>
            <person name="Barry K.W."/>
            <person name="Cichocki N."/>
            <person name="Veneault-Fourrey C."/>
            <person name="LaButti K."/>
            <person name="Lindquist E.A."/>
            <person name="Lipzen A."/>
            <person name="Lundell T."/>
            <person name="Morin E."/>
            <person name="Murat C."/>
            <person name="Riley R."/>
            <person name="Ohm R."/>
            <person name="Sun H."/>
            <person name="Tunlid A."/>
            <person name="Henrissat B."/>
            <person name="Grigoriev I.V."/>
            <person name="Hibbett D.S."/>
            <person name="Martin F."/>
        </authorList>
    </citation>
    <scope>NUCLEOTIDE SEQUENCE [LARGE SCALE GENOMIC DNA]</scope>
    <source>
        <strain evidence="3">Ve08.2h10</strain>
    </source>
</reference>
<evidence type="ECO:0000256" key="1">
    <source>
        <dbReference type="SAM" id="MobiDB-lite"/>
    </source>
</evidence>
<dbReference type="HOGENOM" id="CLU_2050389_0_0_1"/>
<gene>
    <name evidence="2" type="ORF">PAXRUDRAFT_22445</name>
</gene>
<accession>A0A0D0CXH0</accession>
<name>A0A0D0CXH0_9AGAM</name>
<reference evidence="2 3" key="1">
    <citation type="submission" date="2014-04" db="EMBL/GenBank/DDBJ databases">
        <authorList>
            <consortium name="DOE Joint Genome Institute"/>
            <person name="Kuo A."/>
            <person name="Kohler A."/>
            <person name="Jargeat P."/>
            <person name="Nagy L.G."/>
            <person name="Floudas D."/>
            <person name="Copeland A."/>
            <person name="Barry K.W."/>
            <person name="Cichocki N."/>
            <person name="Veneault-Fourrey C."/>
            <person name="LaButti K."/>
            <person name="Lindquist E.A."/>
            <person name="Lipzen A."/>
            <person name="Lundell T."/>
            <person name="Morin E."/>
            <person name="Murat C."/>
            <person name="Sun H."/>
            <person name="Tunlid A."/>
            <person name="Henrissat B."/>
            <person name="Grigoriev I.V."/>
            <person name="Hibbett D.S."/>
            <person name="Martin F."/>
            <person name="Nordberg H.P."/>
            <person name="Cantor M.N."/>
            <person name="Hua S.X."/>
        </authorList>
    </citation>
    <scope>NUCLEOTIDE SEQUENCE [LARGE SCALE GENOMIC DNA]</scope>
    <source>
        <strain evidence="2 3">Ve08.2h10</strain>
    </source>
</reference>